<dbReference type="PANTHER" id="PTHR43233">
    <property type="entry name" value="FAMILY N-ACETYLTRANSFERASE, PUTATIVE (AFU_ORTHOLOGUE AFUA_6G03350)-RELATED"/>
    <property type="match status" value="1"/>
</dbReference>
<keyword evidence="3" id="KW-1185">Reference proteome</keyword>
<dbReference type="AlphaFoldDB" id="A0A9P4XV36"/>
<gene>
    <name evidence="2" type="ORF">M406DRAFT_266713</name>
</gene>
<protein>
    <recommendedName>
        <fullName evidence="1">N-acetyltransferase domain-containing protein</fullName>
    </recommendedName>
</protein>
<proteinExistence type="predicted"/>
<dbReference type="Proteomes" id="UP000803844">
    <property type="component" value="Unassembled WGS sequence"/>
</dbReference>
<dbReference type="CDD" id="cd04301">
    <property type="entry name" value="NAT_SF"/>
    <property type="match status" value="1"/>
</dbReference>
<dbReference type="EMBL" id="MU032351">
    <property type="protein sequence ID" value="KAF3761453.1"/>
    <property type="molecule type" value="Genomic_DNA"/>
</dbReference>
<name>A0A9P4XV36_CRYP1</name>
<dbReference type="PANTHER" id="PTHR43233:SF1">
    <property type="entry name" value="FAMILY N-ACETYLTRANSFERASE, PUTATIVE (AFU_ORTHOLOGUE AFUA_6G03350)-RELATED"/>
    <property type="match status" value="1"/>
</dbReference>
<evidence type="ECO:0000313" key="2">
    <source>
        <dbReference type="EMBL" id="KAF3761453.1"/>
    </source>
</evidence>
<dbReference type="SUPFAM" id="SSF55729">
    <property type="entry name" value="Acyl-CoA N-acyltransferases (Nat)"/>
    <property type="match status" value="1"/>
</dbReference>
<evidence type="ECO:0000313" key="3">
    <source>
        <dbReference type="Proteomes" id="UP000803844"/>
    </source>
</evidence>
<accession>A0A9P4XV36</accession>
<dbReference type="Pfam" id="PF00583">
    <property type="entry name" value="Acetyltransf_1"/>
    <property type="match status" value="1"/>
</dbReference>
<dbReference type="RefSeq" id="XP_040772432.1">
    <property type="nucleotide sequence ID" value="XM_040917819.1"/>
</dbReference>
<dbReference type="InterPro" id="IPR016181">
    <property type="entry name" value="Acyl_CoA_acyltransferase"/>
</dbReference>
<reference evidence="2" key="1">
    <citation type="journal article" date="2020" name="Phytopathology">
        <title>Genome sequence of the chestnut blight fungus Cryphonectria parasitica EP155: A fundamental resource for an archetypical invasive plant pathogen.</title>
        <authorList>
            <person name="Crouch J.A."/>
            <person name="Dawe A."/>
            <person name="Aerts A."/>
            <person name="Barry K."/>
            <person name="Churchill A.C.L."/>
            <person name="Grimwood J."/>
            <person name="Hillman B."/>
            <person name="Milgroom M.G."/>
            <person name="Pangilinan J."/>
            <person name="Smith M."/>
            <person name="Salamov A."/>
            <person name="Schmutz J."/>
            <person name="Yadav J."/>
            <person name="Grigoriev I.V."/>
            <person name="Nuss D."/>
        </authorList>
    </citation>
    <scope>NUCLEOTIDE SEQUENCE</scope>
    <source>
        <strain evidence="2">EP155</strain>
    </source>
</reference>
<dbReference type="PROSITE" id="PS51186">
    <property type="entry name" value="GNAT"/>
    <property type="match status" value="1"/>
</dbReference>
<evidence type="ECO:0000259" key="1">
    <source>
        <dbReference type="PROSITE" id="PS51186"/>
    </source>
</evidence>
<dbReference type="GeneID" id="63834948"/>
<dbReference type="InterPro" id="IPR053144">
    <property type="entry name" value="Acetyltransferase_Butenolide"/>
</dbReference>
<dbReference type="Gene3D" id="3.40.630.30">
    <property type="match status" value="1"/>
</dbReference>
<dbReference type="OrthoDB" id="10039976at2759"/>
<organism evidence="2 3">
    <name type="scientific">Cryphonectria parasitica (strain ATCC 38755 / EP155)</name>
    <dbReference type="NCBI Taxonomy" id="660469"/>
    <lineage>
        <taxon>Eukaryota</taxon>
        <taxon>Fungi</taxon>
        <taxon>Dikarya</taxon>
        <taxon>Ascomycota</taxon>
        <taxon>Pezizomycotina</taxon>
        <taxon>Sordariomycetes</taxon>
        <taxon>Sordariomycetidae</taxon>
        <taxon>Diaporthales</taxon>
        <taxon>Cryphonectriaceae</taxon>
        <taxon>Cryphonectria-Endothia species complex</taxon>
        <taxon>Cryphonectria</taxon>
    </lineage>
</organism>
<comment type="caution">
    <text evidence="2">The sequence shown here is derived from an EMBL/GenBank/DDBJ whole genome shotgun (WGS) entry which is preliminary data.</text>
</comment>
<dbReference type="InterPro" id="IPR000182">
    <property type="entry name" value="GNAT_dom"/>
</dbReference>
<dbReference type="GO" id="GO:0016747">
    <property type="term" value="F:acyltransferase activity, transferring groups other than amino-acyl groups"/>
    <property type="evidence" value="ECO:0007669"/>
    <property type="project" value="InterPro"/>
</dbReference>
<feature type="domain" description="N-acetyltransferase" evidence="1">
    <location>
        <begin position="14"/>
        <end position="177"/>
    </location>
</feature>
<sequence length="181" mass="20525">MAGPHSWTHHGVDATYMCSTDSTILDLQALNAALGSDMLWWATALSEDRLKTMVDNCLVFAVYHVQVASLFSIRPIDPVADSQKRTMIGAARLITDRVTFGYLTDVYMLKEHQQRGLGTFLMKCLNEVLDSWPDLRALWILSSSPESRKLYEKIFGTVDFFEENSDPNLRLLEKKGPRSNH</sequence>